<protein>
    <submittedName>
        <fullName evidence="1">(diamondback moth) hypothetical protein</fullName>
    </submittedName>
</protein>
<accession>A0A8S4DGS9</accession>
<proteinExistence type="predicted"/>
<gene>
    <name evidence="1" type="ORF">PLXY2_LOCUS2235</name>
</gene>
<dbReference type="EMBL" id="CAJHNJ030000005">
    <property type="protein sequence ID" value="CAG9098356.1"/>
    <property type="molecule type" value="Genomic_DNA"/>
</dbReference>
<name>A0A8S4DGS9_PLUXY</name>
<keyword evidence="2" id="KW-1185">Reference proteome</keyword>
<sequence>MFGIVGGRSARGWRGDAPADDELQAAHEFNVKILRCGECFVRRRRDKWGLERLCHVLTTTTKSS</sequence>
<evidence type="ECO:0000313" key="2">
    <source>
        <dbReference type="Proteomes" id="UP000653454"/>
    </source>
</evidence>
<comment type="caution">
    <text evidence="1">The sequence shown here is derived from an EMBL/GenBank/DDBJ whole genome shotgun (WGS) entry which is preliminary data.</text>
</comment>
<reference evidence="1" key="1">
    <citation type="submission" date="2020-11" db="EMBL/GenBank/DDBJ databases">
        <authorList>
            <person name="Whiteford S."/>
        </authorList>
    </citation>
    <scope>NUCLEOTIDE SEQUENCE</scope>
</reference>
<dbReference type="Proteomes" id="UP000653454">
    <property type="component" value="Unassembled WGS sequence"/>
</dbReference>
<organism evidence="1 2">
    <name type="scientific">Plutella xylostella</name>
    <name type="common">Diamondback moth</name>
    <name type="synonym">Plutella maculipennis</name>
    <dbReference type="NCBI Taxonomy" id="51655"/>
    <lineage>
        <taxon>Eukaryota</taxon>
        <taxon>Metazoa</taxon>
        <taxon>Ecdysozoa</taxon>
        <taxon>Arthropoda</taxon>
        <taxon>Hexapoda</taxon>
        <taxon>Insecta</taxon>
        <taxon>Pterygota</taxon>
        <taxon>Neoptera</taxon>
        <taxon>Endopterygota</taxon>
        <taxon>Lepidoptera</taxon>
        <taxon>Glossata</taxon>
        <taxon>Ditrysia</taxon>
        <taxon>Yponomeutoidea</taxon>
        <taxon>Plutellidae</taxon>
        <taxon>Plutella</taxon>
    </lineage>
</organism>
<evidence type="ECO:0000313" key="1">
    <source>
        <dbReference type="EMBL" id="CAG9098356.1"/>
    </source>
</evidence>
<dbReference type="AlphaFoldDB" id="A0A8S4DGS9"/>